<dbReference type="EMBL" id="PGXC01000003">
    <property type="protein sequence ID" value="PKK91531.1"/>
    <property type="molecule type" value="Genomic_DNA"/>
</dbReference>
<comment type="caution">
    <text evidence="1">The sequence shown here is derived from an EMBL/GenBank/DDBJ whole genome shotgun (WGS) entry which is preliminary data.</text>
</comment>
<sequence length="97" mass="11556">MKIYYVVFVALYLAFCYGIEARQMTEYKQFKLAVTDSLRVMQKYDDQKLIDSEMARVCRERGIPIEKVSAYIEKLKAMNLRNYVIRQREIDAVSEQK</sequence>
<evidence type="ECO:0000313" key="2">
    <source>
        <dbReference type="Proteomes" id="UP000233256"/>
    </source>
</evidence>
<proteinExistence type="predicted"/>
<organism evidence="1 2">
    <name type="scientific">Candidatus Wallbacteria bacterium HGW-Wallbacteria-1</name>
    <dbReference type="NCBI Taxonomy" id="2013854"/>
    <lineage>
        <taxon>Bacteria</taxon>
        <taxon>Candidatus Walliibacteriota</taxon>
    </lineage>
</organism>
<protein>
    <submittedName>
        <fullName evidence="1">Uncharacterized protein</fullName>
    </submittedName>
</protein>
<dbReference type="AlphaFoldDB" id="A0A2N1PT66"/>
<evidence type="ECO:0000313" key="1">
    <source>
        <dbReference type="EMBL" id="PKK91531.1"/>
    </source>
</evidence>
<accession>A0A2N1PT66</accession>
<gene>
    <name evidence="1" type="ORF">CVV64_07190</name>
</gene>
<dbReference type="Proteomes" id="UP000233256">
    <property type="component" value="Unassembled WGS sequence"/>
</dbReference>
<reference evidence="1 2" key="1">
    <citation type="journal article" date="2017" name="ISME J.">
        <title>Potential for microbial H2 and metal transformations associated with novel bacteria and archaea in deep terrestrial subsurface sediments.</title>
        <authorList>
            <person name="Hernsdorf A.W."/>
            <person name="Amano Y."/>
            <person name="Miyakawa K."/>
            <person name="Ise K."/>
            <person name="Suzuki Y."/>
            <person name="Anantharaman K."/>
            <person name="Probst A."/>
            <person name="Burstein D."/>
            <person name="Thomas B.C."/>
            <person name="Banfield J.F."/>
        </authorList>
    </citation>
    <scope>NUCLEOTIDE SEQUENCE [LARGE SCALE GENOMIC DNA]</scope>
    <source>
        <strain evidence="1">HGW-Wallbacteria-1</strain>
    </source>
</reference>
<name>A0A2N1PT66_9BACT</name>